<accession>A0ABV2TAL4</accession>
<dbReference type="PROSITE" id="PS52016">
    <property type="entry name" value="TONB_DEPENDENT_REC_3"/>
    <property type="match status" value="1"/>
</dbReference>
<dbReference type="NCBIfam" id="TIGR04057">
    <property type="entry name" value="SusC_RagA_signa"/>
    <property type="match status" value="1"/>
</dbReference>
<keyword evidence="4 7" id="KW-0812">Transmembrane</keyword>
<keyword evidence="10" id="KW-1185">Reference proteome</keyword>
<dbReference type="Pfam" id="PF07715">
    <property type="entry name" value="Plug"/>
    <property type="match status" value="1"/>
</dbReference>
<organism evidence="9 10">
    <name type="scientific">Chitinophaga defluvii</name>
    <dbReference type="NCBI Taxonomy" id="3163343"/>
    <lineage>
        <taxon>Bacteria</taxon>
        <taxon>Pseudomonadati</taxon>
        <taxon>Bacteroidota</taxon>
        <taxon>Chitinophagia</taxon>
        <taxon>Chitinophagales</taxon>
        <taxon>Chitinophagaceae</taxon>
        <taxon>Chitinophaga</taxon>
    </lineage>
</organism>
<name>A0ABV2TAL4_9BACT</name>
<dbReference type="EMBL" id="JBEXAC010000002">
    <property type="protein sequence ID" value="MET7000059.1"/>
    <property type="molecule type" value="Genomic_DNA"/>
</dbReference>
<dbReference type="Gene3D" id="2.60.40.1120">
    <property type="entry name" value="Carboxypeptidase-like, regulatory domain"/>
    <property type="match status" value="1"/>
</dbReference>
<comment type="caution">
    <text evidence="9">The sequence shown here is derived from an EMBL/GenBank/DDBJ whole genome shotgun (WGS) entry which is preliminary data.</text>
</comment>
<dbReference type="Proteomes" id="UP001549749">
    <property type="component" value="Unassembled WGS sequence"/>
</dbReference>
<evidence type="ECO:0000256" key="1">
    <source>
        <dbReference type="ARBA" id="ARBA00004571"/>
    </source>
</evidence>
<dbReference type="Gene3D" id="2.40.170.20">
    <property type="entry name" value="TonB-dependent receptor, beta-barrel domain"/>
    <property type="match status" value="1"/>
</dbReference>
<evidence type="ECO:0000256" key="4">
    <source>
        <dbReference type="ARBA" id="ARBA00022692"/>
    </source>
</evidence>
<dbReference type="InterPro" id="IPR039426">
    <property type="entry name" value="TonB-dep_rcpt-like"/>
</dbReference>
<keyword evidence="3 7" id="KW-1134">Transmembrane beta strand</keyword>
<dbReference type="SUPFAM" id="SSF49464">
    <property type="entry name" value="Carboxypeptidase regulatory domain-like"/>
    <property type="match status" value="1"/>
</dbReference>
<evidence type="ECO:0000256" key="6">
    <source>
        <dbReference type="ARBA" id="ARBA00023237"/>
    </source>
</evidence>
<dbReference type="SMART" id="SM00965">
    <property type="entry name" value="STN"/>
    <property type="match status" value="1"/>
</dbReference>
<proteinExistence type="inferred from homology"/>
<keyword evidence="2 7" id="KW-0813">Transport</keyword>
<comment type="similarity">
    <text evidence="7">Belongs to the TonB-dependent receptor family.</text>
</comment>
<feature type="domain" description="Secretin/TonB short N-terminal" evidence="8">
    <location>
        <begin position="69"/>
        <end position="121"/>
    </location>
</feature>
<dbReference type="InterPro" id="IPR012910">
    <property type="entry name" value="Plug_dom"/>
</dbReference>
<keyword evidence="6 7" id="KW-0998">Cell outer membrane</keyword>
<dbReference type="InterPro" id="IPR036942">
    <property type="entry name" value="Beta-barrel_TonB_sf"/>
</dbReference>
<dbReference type="SUPFAM" id="SSF56935">
    <property type="entry name" value="Porins"/>
    <property type="match status" value="1"/>
</dbReference>
<protein>
    <submittedName>
        <fullName evidence="9">SusC/RagA family TonB-linked outer membrane protein</fullName>
    </submittedName>
</protein>
<dbReference type="InterPro" id="IPR023997">
    <property type="entry name" value="TonB-dep_OMP_SusC/RagA_CS"/>
</dbReference>
<dbReference type="Pfam" id="PF13715">
    <property type="entry name" value="CarbopepD_reg_2"/>
    <property type="match status" value="1"/>
</dbReference>
<evidence type="ECO:0000256" key="3">
    <source>
        <dbReference type="ARBA" id="ARBA00022452"/>
    </source>
</evidence>
<evidence type="ECO:0000256" key="7">
    <source>
        <dbReference type="PROSITE-ProRule" id="PRU01360"/>
    </source>
</evidence>
<keyword evidence="5 7" id="KW-0472">Membrane</keyword>
<evidence type="ECO:0000256" key="2">
    <source>
        <dbReference type="ARBA" id="ARBA00022448"/>
    </source>
</evidence>
<dbReference type="Gene3D" id="2.170.130.10">
    <property type="entry name" value="TonB-dependent receptor, plug domain"/>
    <property type="match status" value="1"/>
</dbReference>
<sequence length="1119" mass="123299">MRKNAFLGREVRSLVARQLLRTMKLTTLLLFVACMQVFATGHAQEKISLQLRETSIKQLLKVVEKQTDFRFVYHTGTLPEDKKVTVMATAAPLNEVLNQALAGTGLAWSLKENGLVVIYAATPGEQPVAAVVKGRVIGADNLPLPGVTVRATGTTAGTLTDANGNYSFQVPDGATTLDFTLVGYTKQQIAIGNRSVINITMELDVKTLNSVTVTGYTNYSRNKSTSATTVVGADKINQVPMATFDQVLQGRVPGLVVSSGSGQPGTSARVTLRGTGTINGNSELLYIVDGVPVEPNYLQAINPSDIESVTVLKDASSKALYGSRGANGVLVVTTKKGKAGKLSVEYKSQYGFSNMTTPRFNMMNTAERLRFEEEYGLATGSSIGPGWDLSKKNPEYATKTPAEQQQADHWLDSLRGVNTNWRKILLQQGKFMEQQVSASGGNEAVRFYSSINYYKQDGIVRRSGLERYTLKNNLDFTAGKLTANINMGLGYASSSFIEREGSSRATNPVAATFYALPYEYPYAPDGTLVSSGNEDDYPVFDQREGSNALEALLNTTKKSSQVKGIISASLNYAIANGLVARTRLGIDYRDVTDERYINPDSYSGTKVDGEKGSFGEGTSRNTTIISTSGLTYNKLIAQRHDIEVSGYFEFTKSNYRAFNYEGYGINDRLPETPAGITPGASDNPFIAVLGGSREKRALASYIGVGRYTLDEKYTVNASFRYDGSSTVPPKNRWHGFYSVGLGWEAKKEHFLENVDLINTLRFRASYGTTASPFSQAFGYAATFGPASYGGIGGIAPGKPGYADYDWEYAKESNFGFDLALWNSRIRLVTDIYNKETFNLFLQQPLSMTSGFSSLLLNTGTMRNRGIEMDVQVDVVKSKTLTWTVGTNFSYNKNTITSLGGSDEFEQNTTEIVRVGLPYGSHYAPKFAGVDPDNGKPLYYKRDGTTTSTYNFSTLSVADFGTYIAPFTGGINTSVNWKGFYANVLFTFADKTYRYNNEDYYNENTSFLSSNQSTRMLYDTWKKKNDRALLPGLEEQRNFSSLDIQDASFLRLRNVNIGYNVPKQLIERIKCVKGIHVFVQAQNLYTWTKWKGLDPEDDNGEGMFDYPSTRTYTLGLNVNF</sequence>
<dbReference type="InterPro" id="IPR037066">
    <property type="entry name" value="Plug_dom_sf"/>
</dbReference>
<dbReference type="Pfam" id="PF07660">
    <property type="entry name" value="STN"/>
    <property type="match status" value="1"/>
</dbReference>
<dbReference type="RefSeq" id="WP_354662620.1">
    <property type="nucleotide sequence ID" value="NZ_JBEXAC010000002.1"/>
</dbReference>
<comment type="subcellular location">
    <subcellularLocation>
        <location evidence="1 7">Cell outer membrane</location>
        <topology evidence="1 7">Multi-pass membrane protein</topology>
    </subcellularLocation>
</comment>
<dbReference type="NCBIfam" id="TIGR04056">
    <property type="entry name" value="OMP_RagA_SusC"/>
    <property type="match status" value="1"/>
</dbReference>
<dbReference type="InterPro" id="IPR011662">
    <property type="entry name" value="Secretin/TonB_short_N"/>
</dbReference>
<evidence type="ECO:0000313" key="9">
    <source>
        <dbReference type="EMBL" id="MET7000059.1"/>
    </source>
</evidence>
<gene>
    <name evidence="9" type="ORF">ABR189_21900</name>
</gene>
<evidence type="ECO:0000256" key="5">
    <source>
        <dbReference type="ARBA" id="ARBA00023136"/>
    </source>
</evidence>
<dbReference type="InterPro" id="IPR023996">
    <property type="entry name" value="TonB-dep_OMP_SusC/RagA"/>
</dbReference>
<reference evidence="9 10" key="1">
    <citation type="submission" date="2024-06" db="EMBL/GenBank/DDBJ databases">
        <title>Chitinophaga defluvii sp. nov., isolated from municipal sewage.</title>
        <authorList>
            <person name="Zhang L."/>
        </authorList>
    </citation>
    <scope>NUCLEOTIDE SEQUENCE [LARGE SCALE GENOMIC DNA]</scope>
    <source>
        <strain evidence="9 10">H8</strain>
    </source>
</reference>
<evidence type="ECO:0000313" key="10">
    <source>
        <dbReference type="Proteomes" id="UP001549749"/>
    </source>
</evidence>
<dbReference type="InterPro" id="IPR008969">
    <property type="entry name" value="CarboxyPept-like_regulatory"/>
</dbReference>
<evidence type="ECO:0000259" key="8">
    <source>
        <dbReference type="SMART" id="SM00965"/>
    </source>
</evidence>